<dbReference type="EMBL" id="BAABAZ010000006">
    <property type="protein sequence ID" value="GAA4284590.1"/>
    <property type="molecule type" value="Genomic_DNA"/>
</dbReference>
<dbReference type="PROSITE" id="PS52029">
    <property type="entry name" value="LD_TPASE"/>
    <property type="match status" value="1"/>
</dbReference>
<evidence type="ECO:0000313" key="12">
    <source>
        <dbReference type="Proteomes" id="UP001501586"/>
    </source>
</evidence>
<feature type="active site" description="Proton donor/acceptor" evidence="7">
    <location>
        <position position="364"/>
    </location>
</feature>
<comment type="pathway">
    <text evidence="1 7">Cell wall biogenesis; peptidoglycan biosynthesis.</text>
</comment>
<feature type="compositionally biased region" description="Low complexity" evidence="8">
    <location>
        <begin position="68"/>
        <end position="85"/>
    </location>
</feature>
<keyword evidence="2" id="KW-0808">Transferase</keyword>
<evidence type="ECO:0000256" key="3">
    <source>
        <dbReference type="ARBA" id="ARBA00022960"/>
    </source>
</evidence>
<proteinExistence type="predicted"/>
<dbReference type="Pfam" id="PF17964">
    <property type="entry name" value="Big_10"/>
    <property type="match status" value="1"/>
</dbReference>
<evidence type="ECO:0000256" key="9">
    <source>
        <dbReference type="SAM" id="SignalP"/>
    </source>
</evidence>
<dbReference type="SUPFAM" id="SSF141523">
    <property type="entry name" value="L,D-transpeptidase catalytic domain-like"/>
    <property type="match status" value="1"/>
</dbReference>
<dbReference type="PANTHER" id="PTHR30582">
    <property type="entry name" value="L,D-TRANSPEPTIDASE"/>
    <property type="match status" value="1"/>
</dbReference>
<evidence type="ECO:0000313" key="11">
    <source>
        <dbReference type="EMBL" id="GAA4284590.1"/>
    </source>
</evidence>
<dbReference type="PANTHER" id="PTHR30582:SF2">
    <property type="entry name" value="L,D-TRANSPEPTIDASE YCIB-RELATED"/>
    <property type="match status" value="1"/>
</dbReference>
<evidence type="ECO:0000256" key="4">
    <source>
        <dbReference type="ARBA" id="ARBA00022984"/>
    </source>
</evidence>
<organism evidence="11 12">
    <name type="scientific">Brevibacterium daeguense</name>
    <dbReference type="NCBI Taxonomy" id="909936"/>
    <lineage>
        <taxon>Bacteria</taxon>
        <taxon>Bacillati</taxon>
        <taxon>Actinomycetota</taxon>
        <taxon>Actinomycetes</taxon>
        <taxon>Micrococcales</taxon>
        <taxon>Brevibacteriaceae</taxon>
        <taxon>Brevibacterium</taxon>
    </lineage>
</organism>
<feature type="compositionally biased region" description="Low complexity" evidence="8">
    <location>
        <begin position="28"/>
        <end position="52"/>
    </location>
</feature>
<sequence>MTRRILVPCIALTVSTMLLGGCAVRQPDAAPSPDADSAGQATTAVAPEVTVVSPDAEAASASGTDSPGAEAPGTATSEEASSASADPAGIEFVAGDTLALEVDGGEFESVELVDLDHDRVAPDAGSVAAGGTHWQASAGLAGGAAYEWRARTVSTDGQRHETSGTIETASATGSPLRARSVIADDETVGVAAPIIINFAGTVTEEYRDDVEHRLSVEVTDEDGSLREVDGGWAWLPDIAGHSRVHYRPKEFWPAHSQISVDLPFEGVRFSDSSHGGRDMTLDFEIGREQLVEADAESHRMVVTRDGEEIWDFPASLGMPRAPSFNGTHIVMSKAESYTMTSETWGYSTPVNWAVRIHNNGEFIHAAPWSVSAQGARNVSHGCINLSTERAREYYESALYGDPVEITGSSVSLTPESGDVSDWVYEWDEWQDLSAL</sequence>
<evidence type="ECO:0000256" key="6">
    <source>
        <dbReference type="ARBA" id="ARBA00023316"/>
    </source>
</evidence>
<evidence type="ECO:0000256" key="5">
    <source>
        <dbReference type="ARBA" id="ARBA00023315"/>
    </source>
</evidence>
<evidence type="ECO:0000256" key="1">
    <source>
        <dbReference type="ARBA" id="ARBA00004752"/>
    </source>
</evidence>
<evidence type="ECO:0000256" key="2">
    <source>
        <dbReference type="ARBA" id="ARBA00022679"/>
    </source>
</evidence>
<dbReference type="Proteomes" id="UP001501586">
    <property type="component" value="Unassembled WGS sequence"/>
</dbReference>
<dbReference type="PROSITE" id="PS51257">
    <property type="entry name" value="PROKAR_LIPOPROTEIN"/>
    <property type="match status" value="1"/>
</dbReference>
<keyword evidence="3 7" id="KW-0133">Cell shape</keyword>
<feature type="region of interest" description="Disordered" evidence="8">
    <location>
        <begin position="28"/>
        <end position="85"/>
    </location>
</feature>
<dbReference type="CDD" id="cd16913">
    <property type="entry name" value="YkuD_like"/>
    <property type="match status" value="1"/>
</dbReference>
<keyword evidence="5" id="KW-0012">Acyltransferase</keyword>
<protein>
    <recommendedName>
        <fullName evidence="10">L,D-TPase catalytic domain-containing protein</fullName>
    </recommendedName>
</protein>
<dbReference type="Pfam" id="PF03734">
    <property type="entry name" value="YkuD"/>
    <property type="match status" value="1"/>
</dbReference>
<dbReference type="InterPro" id="IPR005490">
    <property type="entry name" value="LD_TPept_cat_dom"/>
</dbReference>
<keyword evidence="4 7" id="KW-0573">Peptidoglycan synthesis</keyword>
<keyword evidence="9" id="KW-0732">Signal</keyword>
<feature type="active site" description="Nucleophile" evidence="7">
    <location>
        <position position="382"/>
    </location>
</feature>
<feature type="signal peptide" evidence="9">
    <location>
        <begin position="1"/>
        <end position="20"/>
    </location>
</feature>
<evidence type="ECO:0000256" key="7">
    <source>
        <dbReference type="PROSITE-ProRule" id="PRU01373"/>
    </source>
</evidence>
<feature type="domain" description="L,D-TPase catalytic" evidence="10">
    <location>
        <begin position="289"/>
        <end position="406"/>
    </location>
</feature>
<evidence type="ECO:0000256" key="8">
    <source>
        <dbReference type="SAM" id="MobiDB-lite"/>
    </source>
</evidence>
<dbReference type="Gene3D" id="2.60.40.3710">
    <property type="match status" value="1"/>
</dbReference>
<accession>A0ABP8EL00</accession>
<dbReference type="Gene3D" id="2.40.440.10">
    <property type="entry name" value="L,D-transpeptidase catalytic domain-like"/>
    <property type="match status" value="1"/>
</dbReference>
<evidence type="ECO:0000259" key="10">
    <source>
        <dbReference type="PROSITE" id="PS52029"/>
    </source>
</evidence>
<keyword evidence="6 7" id="KW-0961">Cell wall biogenesis/degradation</keyword>
<dbReference type="InterPro" id="IPR041280">
    <property type="entry name" value="Big_10"/>
</dbReference>
<dbReference type="RefSeq" id="WP_236862567.1">
    <property type="nucleotide sequence ID" value="NZ_BAABAZ010000006.1"/>
</dbReference>
<dbReference type="Gene3D" id="2.60.40.3780">
    <property type="match status" value="1"/>
</dbReference>
<feature type="chain" id="PRO_5046730923" description="L,D-TPase catalytic domain-containing protein" evidence="9">
    <location>
        <begin position="21"/>
        <end position="435"/>
    </location>
</feature>
<name>A0ABP8EL00_9MICO</name>
<dbReference type="InterPro" id="IPR050979">
    <property type="entry name" value="LD-transpeptidase"/>
</dbReference>
<dbReference type="InterPro" id="IPR038063">
    <property type="entry name" value="Transpep_catalytic_dom"/>
</dbReference>
<reference evidence="12" key="1">
    <citation type="journal article" date="2019" name="Int. J. Syst. Evol. Microbiol.">
        <title>The Global Catalogue of Microorganisms (GCM) 10K type strain sequencing project: providing services to taxonomists for standard genome sequencing and annotation.</title>
        <authorList>
            <consortium name="The Broad Institute Genomics Platform"/>
            <consortium name="The Broad Institute Genome Sequencing Center for Infectious Disease"/>
            <person name="Wu L."/>
            <person name="Ma J."/>
        </authorList>
    </citation>
    <scope>NUCLEOTIDE SEQUENCE [LARGE SCALE GENOMIC DNA]</scope>
    <source>
        <strain evidence="12">JCM 17458</strain>
    </source>
</reference>
<keyword evidence="12" id="KW-1185">Reference proteome</keyword>
<comment type="caution">
    <text evidence="11">The sequence shown here is derived from an EMBL/GenBank/DDBJ whole genome shotgun (WGS) entry which is preliminary data.</text>
</comment>
<gene>
    <name evidence="11" type="ORF">GCM10022261_21210</name>
</gene>